<dbReference type="Proteomes" id="UP000254051">
    <property type="component" value="Unassembled WGS sequence"/>
</dbReference>
<evidence type="ECO:0000256" key="1">
    <source>
        <dbReference type="SAM" id="Phobius"/>
    </source>
</evidence>
<evidence type="ECO:0008006" key="4">
    <source>
        <dbReference type="Google" id="ProtNLM"/>
    </source>
</evidence>
<organism evidence="2 3">
    <name type="scientific">Faecalicatena contorta</name>
    <dbReference type="NCBI Taxonomy" id="39482"/>
    <lineage>
        <taxon>Bacteria</taxon>
        <taxon>Bacillati</taxon>
        <taxon>Bacillota</taxon>
        <taxon>Clostridia</taxon>
        <taxon>Lachnospirales</taxon>
        <taxon>Lachnospiraceae</taxon>
        <taxon>Faecalicatena</taxon>
    </lineage>
</organism>
<dbReference type="OrthoDB" id="1912898at2"/>
<evidence type="ECO:0000313" key="3">
    <source>
        <dbReference type="Proteomes" id="UP000254051"/>
    </source>
</evidence>
<name>A0A316A4D6_9FIRM</name>
<gene>
    <name evidence="2" type="ORF">SAMN05216529_101558</name>
</gene>
<dbReference type="EMBL" id="UHJJ01000001">
    <property type="protein sequence ID" value="SUQ12661.1"/>
    <property type="molecule type" value="Genomic_DNA"/>
</dbReference>
<accession>A0A316A4D6</accession>
<keyword evidence="1" id="KW-0812">Transmembrane</keyword>
<dbReference type="AlphaFoldDB" id="A0A316A4D6"/>
<evidence type="ECO:0000313" key="2">
    <source>
        <dbReference type="EMBL" id="SUQ12661.1"/>
    </source>
</evidence>
<sequence length="119" mass="13664">MKTKYWVGLFAGVFLLVSILGIGYQLSYRYMLDRQEAKAEPEQTTESITTKGSATKNEGYYICELHGYVIVYLYDKTTIYEVTNIPVANLPEDVRQEVEDGKYIETEAKVYGFLENYSS</sequence>
<keyword evidence="1" id="KW-0472">Membrane</keyword>
<keyword evidence="3" id="KW-1185">Reference proteome</keyword>
<keyword evidence="1" id="KW-1133">Transmembrane helix</keyword>
<proteinExistence type="predicted"/>
<dbReference type="RefSeq" id="WP_109708664.1">
    <property type="nucleotide sequence ID" value="NZ_QGDS01000001.1"/>
</dbReference>
<feature type="transmembrane region" description="Helical" evidence="1">
    <location>
        <begin position="6"/>
        <end position="26"/>
    </location>
</feature>
<protein>
    <recommendedName>
        <fullName evidence="4">Bypass of forespore C C-terminal domain-containing protein</fullName>
    </recommendedName>
</protein>
<reference evidence="3" key="1">
    <citation type="submission" date="2017-07" db="EMBL/GenBank/DDBJ databases">
        <authorList>
            <person name="Varghese N."/>
            <person name="Submissions S."/>
        </authorList>
    </citation>
    <scope>NUCLEOTIDE SEQUENCE [LARGE SCALE GENOMIC DNA]</scope>
    <source>
        <strain evidence="3">NLAE-zl-C134</strain>
    </source>
</reference>